<dbReference type="GO" id="GO:0030497">
    <property type="term" value="P:fatty acid elongation"/>
    <property type="evidence" value="ECO:0007669"/>
    <property type="project" value="TreeGrafter"/>
</dbReference>
<organism evidence="3 4">
    <name type="scientific">Burkholderia anthina</name>
    <dbReference type="NCBI Taxonomy" id="179879"/>
    <lineage>
        <taxon>Bacteria</taxon>
        <taxon>Pseudomonadati</taxon>
        <taxon>Pseudomonadota</taxon>
        <taxon>Betaproteobacteria</taxon>
        <taxon>Burkholderiales</taxon>
        <taxon>Burkholderiaceae</taxon>
        <taxon>Burkholderia</taxon>
        <taxon>Burkholderia cepacia complex</taxon>
    </lineage>
</organism>
<dbReference type="PROSITE" id="PS00061">
    <property type="entry name" value="ADH_SHORT"/>
    <property type="match status" value="1"/>
</dbReference>
<accession>A0A6P2G9S5</accession>
<dbReference type="GO" id="GO:0016616">
    <property type="term" value="F:oxidoreductase activity, acting on the CH-OH group of donors, NAD or NADP as acceptor"/>
    <property type="evidence" value="ECO:0007669"/>
    <property type="project" value="TreeGrafter"/>
</dbReference>
<evidence type="ECO:0000313" key="2">
    <source>
        <dbReference type="EMBL" id="MBM2766287.1"/>
    </source>
</evidence>
<dbReference type="Pfam" id="PF13561">
    <property type="entry name" value="adh_short_C2"/>
    <property type="match status" value="1"/>
</dbReference>
<evidence type="ECO:0000256" key="1">
    <source>
        <dbReference type="ARBA" id="ARBA00006484"/>
    </source>
</evidence>
<dbReference type="PANTHER" id="PTHR42760">
    <property type="entry name" value="SHORT-CHAIN DEHYDROGENASES/REDUCTASES FAMILY MEMBER"/>
    <property type="match status" value="1"/>
</dbReference>
<dbReference type="InterPro" id="IPR002347">
    <property type="entry name" value="SDR_fam"/>
</dbReference>
<dbReference type="PRINTS" id="PR00081">
    <property type="entry name" value="GDHRDH"/>
</dbReference>
<keyword evidence="5" id="KW-1185">Reference proteome</keyword>
<dbReference type="Gene3D" id="3.40.50.720">
    <property type="entry name" value="NAD(P)-binding Rossmann-like Domain"/>
    <property type="match status" value="1"/>
</dbReference>
<dbReference type="FunFam" id="3.40.50.720:FF:000084">
    <property type="entry name" value="Short-chain dehydrogenase reductase"/>
    <property type="match status" value="1"/>
</dbReference>
<dbReference type="Proteomes" id="UP000494201">
    <property type="component" value="Unassembled WGS sequence"/>
</dbReference>
<dbReference type="InterPro" id="IPR036291">
    <property type="entry name" value="NAD(P)-bd_dom_sf"/>
</dbReference>
<dbReference type="EMBL" id="CABVLY010000011">
    <property type="protein sequence ID" value="VVU50472.1"/>
    <property type="molecule type" value="Genomic_DNA"/>
</dbReference>
<dbReference type="EMBL" id="JAFCIQ010000004">
    <property type="protein sequence ID" value="MBM2766287.1"/>
    <property type="molecule type" value="Genomic_DNA"/>
</dbReference>
<gene>
    <name evidence="3" type="ORF">BAN20980_03188</name>
    <name evidence="2" type="ORF">JQK92_07580</name>
</gene>
<reference evidence="2 5" key="2">
    <citation type="submission" date="2021-02" db="EMBL/GenBank/DDBJ databases">
        <title>Draft genome of the type strains Burkholderia anthina DSM16086.</title>
        <authorList>
            <person name="Hertel R."/>
            <person name="Meissner J."/>
            <person name="Poehlein A."/>
            <person name="Daniel R."/>
            <person name="Commichau F.M."/>
        </authorList>
    </citation>
    <scope>NUCLEOTIDE SEQUENCE [LARGE SCALE GENOMIC DNA]</scope>
    <source>
        <strain evidence="2 5">DSM 16086</strain>
    </source>
</reference>
<evidence type="ECO:0000313" key="5">
    <source>
        <dbReference type="Proteomes" id="UP000755577"/>
    </source>
</evidence>
<reference evidence="3 4" key="1">
    <citation type="submission" date="2019-09" db="EMBL/GenBank/DDBJ databases">
        <authorList>
            <person name="Depoorter E."/>
        </authorList>
    </citation>
    <scope>NUCLEOTIDE SEQUENCE [LARGE SCALE GENOMIC DNA]</scope>
    <source>
        <strain evidence="3">LMG 20980</strain>
    </source>
</reference>
<sequence length="250" mass="26558">MQDIIDSFGRRLFDGKRVIVSGGSSGIGLAIARGFAALGADVVATGTSAAKLDTARSDRANDGIHFERLDVRDRAEVSRWMAAQPRIDVLVNSQGVARPGDEWSEDTFLDVMDINLSSAFRLTMAALPKLEATRGSVVNIASMLSYLADAEVPAYTASKTGVVGLTRALAHRFGHAGVRVNAVAPGYHRTEMTRGLWEDQEVEARIAGRSALKRWGTVDDPIGATVFLCTPAAAFVTGAVLPVDGGYHTG</sequence>
<dbReference type="SUPFAM" id="SSF51735">
    <property type="entry name" value="NAD(P)-binding Rossmann-fold domains"/>
    <property type="match status" value="1"/>
</dbReference>
<evidence type="ECO:0000313" key="4">
    <source>
        <dbReference type="Proteomes" id="UP000494201"/>
    </source>
</evidence>
<dbReference type="AlphaFoldDB" id="A0A6P2G9S5"/>
<dbReference type="GeneID" id="56501236"/>
<dbReference type="PANTHER" id="PTHR42760:SF40">
    <property type="entry name" value="3-OXOACYL-[ACYL-CARRIER-PROTEIN] REDUCTASE, CHLOROPLASTIC"/>
    <property type="match status" value="1"/>
</dbReference>
<comment type="similarity">
    <text evidence="1">Belongs to the short-chain dehydrogenases/reductases (SDR) family.</text>
</comment>
<proteinExistence type="inferred from homology"/>
<dbReference type="RefSeq" id="WP_174926636.1">
    <property type="nucleotide sequence ID" value="NZ_CABVLY010000011.1"/>
</dbReference>
<dbReference type="Proteomes" id="UP000755577">
    <property type="component" value="Unassembled WGS sequence"/>
</dbReference>
<dbReference type="InterPro" id="IPR020904">
    <property type="entry name" value="Sc_DH/Rdtase_CS"/>
</dbReference>
<evidence type="ECO:0000313" key="3">
    <source>
        <dbReference type="EMBL" id="VVU50472.1"/>
    </source>
</evidence>
<protein>
    <submittedName>
        <fullName evidence="3">2-deoxy-D-gluconate 3-dehydrogenase</fullName>
    </submittedName>
    <submittedName>
        <fullName evidence="2">SDR family oxidoreductase</fullName>
    </submittedName>
</protein>
<name>A0A6P2G9S5_9BURK</name>
<dbReference type="PRINTS" id="PR00080">
    <property type="entry name" value="SDRFAMILY"/>
</dbReference>